<protein>
    <submittedName>
        <fullName evidence="1">DUF1292 domain-containing protein</fullName>
    </submittedName>
</protein>
<dbReference type="InterPro" id="IPR009711">
    <property type="entry name" value="UPF0473"/>
</dbReference>
<comment type="caution">
    <text evidence="1">The sequence shown here is derived from an EMBL/GenBank/DDBJ whole genome shotgun (WGS) entry which is preliminary data.</text>
</comment>
<proteinExistence type="predicted"/>
<dbReference type="EMBL" id="JAJCIS010000001">
    <property type="protein sequence ID" value="MCB7385841.1"/>
    <property type="molecule type" value="Genomic_DNA"/>
</dbReference>
<evidence type="ECO:0000313" key="2">
    <source>
        <dbReference type="Proteomes" id="UP001299546"/>
    </source>
</evidence>
<keyword evidence="2" id="KW-1185">Reference proteome</keyword>
<evidence type="ECO:0000313" key="1">
    <source>
        <dbReference type="EMBL" id="MCB7385841.1"/>
    </source>
</evidence>
<accession>A0ABS8DBP4</accession>
<dbReference type="Pfam" id="PF06949">
    <property type="entry name" value="DUF1292"/>
    <property type="match status" value="1"/>
</dbReference>
<gene>
    <name evidence="1" type="ORF">LIZ65_00955</name>
</gene>
<organism evidence="1 2">
    <name type="scientific">Bariatricus massiliensis</name>
    <dbReference type="NCBI Taxonomy" id="1745713"/>
    <lineage>
        <taxon>Bacteria</taxon>
        <taxon>Bacillati</taxon>
        <taxon>Bacillota</taxon>
        <taxon>Clostridia</taxon>
        <taxon>Lachnospirales</taxon>
        <taxon>Lachnospiraceae</taxon>
        <taxon>Bariatricus</taxon>
    </lineage>
</organism>
<dbReference type="RefSeq" id="WP_066731791.1">
    <property type="nucleotide sequence ID" value="NZ_JAJCIQ010000001.1"/>
</dbReference>
<name>A0ABS8DBP4_9FIRM</name>
<reference evidence="1 2" key="1">
    <citation type="submission" date="2021-10" db="EMBL/GenBank/DDBJ databases">
        <title>Collection of gut derived symbiotic bacterial strains cultured from healthy donors.</title>
        <authorList>
            <person name="Lin H."/>
            <person name="Littmann E."/>
            <person name="Kohout C."/>
            <person name="Pamer E.G."/>
        </authorList>
    </citation>
    <scope>NUCLEOTIDE SEQUENCE [LARGE SCALE GENOMIC DNA]</scope>
    <source>
        <strain evidence="1 2">DFI.1.165</strain>
    </source>
</reference>
<dbReference type="Proteomes" id="UP001299546">
    <property type="component" value="Unassembled WGS sequence"/>
</dbReference>
<sequence length="88" mass="10145">MNSERLIFTYEDTGEQVEFYIVEQTKVNGISYILVTDSEEEDAECLILKDTSAPQDTDSIYEIVENETELLAVLKVFEELLEDVDIEM</sequence>